<gene>
    <name evidence="4" type="ORF">CTEN0397_LOCUS14831</name>
</gene>
<feature type="repeat" description="PPR" evidence="2">
    <location>
        <begin position="224"/>
        <end position="261"/>
    </location>
</feature>
<dbReference type="Pfam" id="PF17177">
    <property type="entry name" value="PPR_long"/>
    <property type="match status" value="1"/>
</dbReference>
<dbReference type="AlphaFoldDB" id="A0A7S1DC75"/>
<evidence type="ECO:0000313" key="4">
    <source>
        <dbReference type="EMBL" id="CAD8943763.1"/>
    </source>
</evidence>
<dbReference type="EMBL" id="HBFW01022967">
    <property type="protein sequence ID" value="CAD8943763.1"/>
    <property type="molecule type" value="Transcribed_RNA"/>
</dbReference>
<reference evidence="4" key="1">
    <citation type="submission" date="2021-01" db="EMBL/GenBank/DDBJ databases">
        <authorList>
            <person name="Corre E."/>
            <person name="Pelletier E."/>
            <person name="Niang G."/>
            <person name="Scheremetjew M."/>
            <person name="Finn R."/>
            <person name="Kale V."/>
            <person name="Holt S."/>
            <person name="Cochrane G."/>
            <person name="Meng A."/>
            <person name="Brown T."/>
            <person name="Cohen L."/>
        </authorList>
    </citation>
    <scope>NUCLEOTIDE SEQUENCE</scope>
    <source>
        <strain evidence="4">ECT3854</strain>
    </source>
</reference>
<organism evidence="4">
    <name type="scientific">Cyclophora tenuis</name>
    <name type="common">Marine diatom</name>
    <dbReference type="NCBI Taxonomy" id="216820"/>
    <lineage>
        <taxon>Eukaryota</taxon>
        <taxon>Sar</taxon>
        <taxon>Stramenopiles</taxon>
        <taxon>Ochrophyta</taxon>
        <taxon>Bacillariophyta</taxon>
        <taxon>Fragilariophyceae</taxon>
        <taxon>Fragilariophycidae</taxon>
        <taxon>Cyclophorales</taxon>
        <taxon>Cyclophoraceae</taxon>
        <taxon>Cyclophora</taxon>
    </lineage>
</organism>
<feature type="domain" description="PROP1-like PPR" evidence="3">
    <location>
        <begin position="163"/>
        <end position="290"/>
    </location>
</feature>
<protein>
    <recommendedName>
        <fullName evidence="3">PROP1-like PPR domain-containing protein</fullName>
    </recommendedName>
</protein>
<evidence type="ECO:0000256" key="1">
    <source>
        <dbReference type="ARBA" id="ARBA00022737"/>
    </source>
</evidence>
<dbReference type="InterPro" id="IPR011990">
    <property type="entry name" value="TPR-like_helical_dom_sf"/>
</dbReference>
<dbReference type="Gene3D" id="1.25.40.10">
    <property type="entry name" value="Tetratricopeptide repeat domain"/>
    <property type="match status" value="2"/>
</dbReference>
<evidence type="ECO:0000259" key="3">
    <source>
        <dbReference type="Pfam" id="PF17177"/>
    </source>
</evidence>
<dbReference type="PANTHER" id="PTHR47941">
    <property type="entry name" value="PENTATRICOPEPTIDE REPEAT-CONTAINING PROTEIN 3, MITOCHONDRIAL"/>
    <property type="match status" value="1"/>
</dbReference>
<keyword evidence="1" id="KW-0677">Repeat</keyword>
<name>A0A7S1DC75_CYCTE</name>
<proteinExistence type="predicted"/>
<dbReference type="InterPro" id="IPR033443">
    <property type="entry name" value="PROP1-like_PPR_dom"/>
</dbReference>
<dbReference type="InterPro" id="IPR002885">
    <property type="entry name" value="PPR_rpt"/>
</dbReference>
<sequence length="427" mass="47983">MHENYKSDPTNSVKPNTLCFNEVLYAWAKSSDRASAGRAEMILQLMEDMAAAGNVDVKPETRTYNFVLLAWANSDPQESPDRIMDILELMKEDETAKPNASSYKTAIAALVKQRGSEATNSILDLVHEAYESIPWQIDNQFFASLFYLMCKSNNQAAASVAETIVDDLKTTTLIDIDLETRVYNSLINCWSKSGERMAPTRAEEILQAMYEDYKNNNNELVKPNVATFTSVIDAWAKSHDPHAGEKGEEWIDRMIKWGVAPNVLTYTAAIQCYGRSNRADKTFRAVQMLKRMKEVIDSTERAEQGVVGAYNAVMNAAEFTTKGNLEEAFRVACLMFDEVRSSDDIAPDDVTYGTFMGVISELMPSSELRNEMIALVFKRCCSDGQLSPVVVKKFQEASDRELYLELMGEARAHSIPPSWKRNVKAKQ</sequence>
<dbReference type="PROSITE" id="PS51375">
    <property type="entry name" value="PPR"/>
    <property type="match status" value="1"/>
</dbReference>
<evidence type="ECO:0000256" key="2">
    <source>
        <dbReference type="PROSITE-ProRule" id="PRU00708"/>
    </source>
</evidence>
<accession>A0A7S1DC75</accession>